<dbReference type="PANTHER" id="PTHR34315">
    <property type="match status" value="1"/>
</dbReference>
<evidence type="ECO:0000256" key="1">
    <source>
        <dbReference type="SAM" id="MobiDB-lite"/>
    </source>
</evidence>
<feature type="region of interest" description="Disordered" evidence="1">
    <location>
        <begin position="347"/>
        <end position="383"/>
    </location>
</feature>
<comment type="caution">
    <text evidence="4">The sequence shown here is derived from an EMBL/GenBank/DDBJ whole genome shotgun (WGS) entry which is preliminary data.</text>
</comment>
<accession>A0A397GY60</accession>
<organism evidence="4 5">
    <name type="scientific">Aspergillus thermomutatus</name>
    <name type="common">Neosartorya pseudofischeri</name>
    <dbReference type="NCBI Taxonomy" id="41047"/>
    <lineage>
        <taxon>Eukaryota</taxon>
        <taxon>Fungi</taxon>
        <taxon>Dikarya</taxon>
        <taxon>Ascomycota</taxon>
        <taxon>Pezizomycotina</taxon>
        <taxon>Eurotiomycetes</taxon>
        <taxon>Eurotiomycetidae</taxon>
        <taxon>Eurotiales</taxon>
        <taxon>Aspergillaceae</taxon>
        <taxon>Aspergillus</taxon>
        <taxon>Aspergillus subgen. Fumigati</taxon>
    </lineage>
</organism>
<dbReference type="InterPro" id="IPR000627">
    <property type="entry name" value="Intradiol_dOase_C"/>
</dbReference>
<protein>
    <recommendedName>
        <fullName evidence="3">Intradiol ring-cleavage dioxygenases domain-containing protein</fullName>
    </recommendedName>
</protein>
<dbReference type="GeneID" id="38122230"/>
<dbReference type="Pfam" id="PF00775">
    <property type="entry name" value="Dioxygenase_C"/>
    <property type="match status" value="1"/>
</dbReference>
<dbReference type="SUPFAM" id="SSF49482">
    <property type="entry name" value="Aromatic compound dioxygenase"/>
    <property type="match status" value="1"/>
</dbReference>
<dbReference type="PANTHER" id="PTHR34315:SF1">
    <property type="entry name" value="INTRADIOL RING-CLEAVAGE DIOXYGENASES DOMAIN-CONTAINING PROTEIN-RELATED"/>
    <property type="match status" value="1"/>
</dbReference>
<evidence type="ECO:0000259" key="3">
    <source>
        <dbReference type="Pfam" id="PF00775"/>
    </source>
</evidence>
<dbReference type="STRING" id="41047.A0A397GY60"/>
<dbReference type="OrthoDB" id="121380at2759"/>
<feature type="signal peptide" evidence="2">
    <location>
        <begin position="1"/>
        <end position="21"/>
    </location>
</feature>
<keyword evidence="5" id="KW-1185">Reference proteome</keyword>
<evidence type="ECO:0000313" key="5">
    <source>
        <dbReference type="Proteomes" id="UP000215305"/>
    </source>
</evidence>
<dbReference type="CDD" id="cd03457">
    <property type="entry name" value="intradiol_dioxygenase_like"/>
    <property type="match status" value="1"/>
</dbReference>
<feature type="domain" description="Intradiol ring-cleavage dioxygenases" evidence="3">
    <location>
        <begin position="130"/>
        <end position="271"/>
    </location>
</feature>
<dbReference type="RefSeq" id="XP_026613815.1">
    <property type="nucleotide sequence ID" value="XM_026753875.1"/>
</dbReference>
<sequence length="383" mass="40026">MVQLASTLVAAVAGLASVSLAHPGHNVKAEAAERAAFLKRSNVARSWGGCAAKLKARGLESRSIARRQHAVQMLRRSKGLETRAPFLKARDLDALNTSHESSLDVDLSTDPSVLFSSNATCVLGPDVTQGPYYVSGELIRKDITEDQAGVPLYVDIQMVDSSTCEPVTGVYLDFWHCNATGVYSGVVANGNGNSNDDSNLDATFLRGLQKTDDEGVAQFQTIFPGHYTGRATHIHVLTHSLDETTVNANNTLEALYTAHSAHVGQIFFDQDLISTVEETSPYTSNTQDLTTNAEDSILSEEADTIDPFVEYVLLGDSVSDGIFAWISLAMDSSESSSVTPAAYYTADGGVENESSGGSGGPGGSGSGGPGGSGSGGPGGAPPS</sequence>
<name>A0A397GY60_ASPTH</name>
<reference evidence="4" key="1">
    <citation type="submission" date="2018-08" db="EMBL/GenBank/DDBJ databases">
        <title>Draft genome sequence of azole-resistant Aspergillus thermomutatus (Neosartorya pseudofischeri) strain HMR AF 39, isolated from a human nasal aspirate.</title>
        <authorList>
            <person name="Parent-Michaud M."/>
            <person name="Dufresne P.J."/>
            <person name="Fournier E."/>
            <person name="Martineau C."/>
            <person name="Moreira S."/>
            <person name="Perkins V."/>
            <person name="De Repentigny L."/>
            <person name="Dufresne S.F."/>
        </authorList>
    </citation>
    <scope>NUCLEOTIDE SEQUENCE [LARGE SCALE GENOMIC DNA]</scope>
    <source>
        <strain evidence="4">HMR AF 39</strain>
    </source>
</reference>
<dbReference type="EMBL" id="NKHU02000116">
    <property type="protein sequence ID" value="RHZ54003.1"/>
    <property type="molecule type" value="Genomic_DNA"/>
</dbReference>
<dbReference type="VEuPathDB" id="FungiDB:CDV56_100256"/>
<dbReference type="GO" id="GO:0016702">
    <property type="term" value="F:oxidoreductase activity, acting on single donors with incorporation of molecular oxygen, incorporation of two atoms of oxygen"/>
    <property type="evidence" value="ECO:0007669"/>
    <property type="project" value="InterPro"/>
</dbReference>
<dbReference type="AlphaFoldDB" id="A0A397GY60"/>
<gene>
    <name evidence="4" type="ORF">CDV56_100256</name>
</gene>
<dbReference type="GO" id="GO:0008199">
    <property type="term" value="F:ferric iron binding"/>
    <property type="evidence" value="ECO:0007669"/>
    <property type="project" value="InterPro"/>
</dbReference>
<feature type="chain" id="PRO_5017235703" description="Intradiol ring-cleavage dioxygenases domain-containing protein" evidence="2">
    <location>
        <begin position="22"/>
        <end position="383"/>
    </location>
</feature>
<dbReference type="Proteomes" id="UP000215305">
    <property type="component" value="Unassembled WGS sequence"/>
</dbReference>
<feature type="compositionally biased region" description="Gly residues" evidence="1">
    <location>
        <begin position="356"/>
        <end position="383"/>
    </location>
</feature>
<keyword evidence="2" id="KW-0732">Signal</keyword>
<proteinExistence type="predicted"/>
<evidence type="ECO:0000256" key="2">
    <source>
        <dbReference type="SAM" id="SignalP"/>
    </source>
</evidence>
<evidence type="ECO:0000313" key="4">
    <source>
        <dbReference type="EMBL" id="RHZ54003.1"/>
    </source>
</evidence>
<dbReference type="Gene3D" id="2.60.130.10">
    <property type="entry name" value="Aromatic compound dioxygenase"/>
    <property type="match status" value="1"/>
</dbReference>
<dbReference type="InterPro" id="IPR015889">
    <property type="entry name" value="Intradiol_dOase_core"/>
</dbReference>